<dbReference type="InterPro" id="IPR036390">
    <property type="entry name" value="WH_DNA-bd_sf"/>
</dbReference>
<evidence type="ECO:0000313" key="2">
    <source>
        <dbReference type="Proteomes" id="UP000316225"/>
    </source>
</evidence>
<dbReference type="CDD" id="cd00090">
    <property type="entry name" value="HTH_ARSR"/>
    <property type="match status" value="1"/>
</dbReference>
<proteinExistence type="predicted"/>
<dbReference type="EMBL" id="VLKU01000005">
    <property type="protein sequence ID" value="TWI34428.1"/>
    <property type="molecule type" value="Genomic_DNA"/>
</dbReference>
<dbReference type="InterPro" id="IPR030489">
    <property type="entry name" value="TR_Rrf2-type_CS"/>
</dbReference>
<dbReference type="PANTHER" id="PTHR33221">
    <property type="entry name" value="WINGED HELIX-TURN-HELIX TRANSCRIPTIONAL REGULATOR, RRF2 FAMILY"/>
    <property type="match status" value="1"/>
</dbReference>
<gene>
    <name evidence="1" type="ORF">IQ24_01946</name>
</gene>
<comment type="caution">
    <text evidence="1">The sequence shown here is derived from an EMBL/GenBank/DDBJ whole genome shotgun (WGS) entry which is preliminary data.</text>
</comment>
<dbReference type="InterPro" id="IPR000944">
    <property type="entry name" value="Tscrpt_reg_Rrf2"/>
</dbReference>
<dbReference type="PROSITE" id="PS01332">
    <property type="entry name" value="HTH_RRF2_1"/>
    <property type="match status" value="1"/>
</dbReference>
<dbReference type="Proteomes" id="UP000316225">
    <property type="component" value="Unassembled WGS sequence"/>
</dbReference>
<dbReference type="Gene3D" id="1.10.10.10">
    <property type="entry name" value="Winged helix-like DNA-binding domain superfamily/Winged helix DNA-binding domain"/>
    <property type="match status" value="1"/>
</dbReference>
<accession>A0A562NQG2</accession>
<dbReference type="PROSITE" id="PS51197">
    <property type="entry name" value="HTH_RRF2_2"/>
    <property type="match status" value="1"/>
</dbReference>
<dbReference type="OrthoDB" id="9795923at2"/>
<dbReference type="GO" id="GO:0005829">
    <property type="term" value="C:cytosol"/>
    <property type="evidence" value="ECO:0007669"/>
    <property type="project" value="TreeGrafter"/>
</dbReference>
<dbReference type="Pfam" id="PF02082">
    <property type="entry name" value="Rrf2"/>
    <property type="match status" value="1"/>
</dbReference>
<dbReference type="NCBIfam" id="TIGR00738">
    <property type="entry name" value="rrf2_super"/>
    <property type="match status" value="1"/>
</dbReference>
<dbReference type="GO" id="GO:0003700">
    <property type="term" value="F:DNA-binding transcription factor activity"/>
    <property type="evidence" value="ECO:0007669"/>
    <property type="project" value="TreeGrafter"/>
</dbReference>
<keyword evidence="2" id="KW-1185">Reference proteome</keyword>
<name>A0A562NQG2_9RHOB</name>
<dbReference type="InterPro" id="IPR036388">
    <property type="entry name" value="WH-like_DNA-bd_sf"/>
</dbReference>
<dbReference type="SUPFAM" id="SSF46785">
    <property type="entry name" value="Winged helix' DNA-binding domain"/>
    <property type="match status" value="1"/>
</dbReference>
<reference evidence="1 2" key="1">
    <citation type="journal article" date="2015" name="Stand. Genomic Sci.">
        <title>Genomic Encyclopedia of Bacterial and Archaeal Type Strains, Phase III: the genomes of soil and plant-associated and newly described type strains.</title>
        <authorList>
            <person name="Whitman W.B."/>
            <person name="Woyke T."/>
            <person name="Klenk H.P."/>
            <person name="Zhou Y."/>
            <person name="Lilburn T.G."/>
            <person name="Beck B.J."/>
            <person name="De Vos P."/>
            <person name="Vandamme P."/>
            <person name="Eisen J.A."/>
            <person name="Garrity G."/>
            <person name="Hugenholtz P."/>
            <person name="Kyrpides N.C."/>
        </authorList>
    </citation>
    <scope>NUCLEOTIDE SEQUENCE [LARGE SCALE GENOMIC DNA]</scope>
    <source>
        <strain evidence="1 2">CGMCC 1.5364</strain>
    </source>
</reference>
<dbReference type="AlphaFoldDB" id="A0A562NQG2"/>
<evidence type="ECO:0000313" key="1">
    <source>
        <dbReference type="EMBL" id="TWI34428.1"/>
    </source>
</evidence>
<organism evidence="1 2">
    <name type="scientific">Paracoccus sulfuroxidans</name>
    <dbReference type="NCBI Taxonomy" id="384678"/>
    <lineage>
        <taxon>Bacteria</taxon>
        <taxon>Pseudomonadati</taxon>
        <taxon>Pseudomonadota</taxon>
        <taxon>Alphaproteobacteria</taxon>
        <taxon>Rhodobacterales</taxon>
        <taxon>Paracoccaceae</taxon>
        <taxon>Paracoccus</taxon>
    </lineage>
</organism>
<dbReference type="PANTHER" id="PTHR33221:SF13">
    <property type="entry name" value="TRANSCRIPTIONAL REGULATOR-RELATED"/>
    <property type="match status" value="1"/>
</dbReference>
<dbReference type="RefSeq" id="WP_145397760.1">
    <property type="nucleotide sequence ID" value="NZ_VLKU01000005.1"/>
</dbReference>
<protein>
    <submittedName>
        <fullName evidence="1">BadM/Rrf2 family transcriptional regulator</fullName>
    </submittedName>
</protein>
<sequence>MKLGDGVEQAIHVTGFLAALPGGAVMSAAALAEFHGVSTSYLLKHLQALSGAGVLETVPGPQGGYRLARAPERISLLDIVLAVEGPEPAFRCKEIRQRGPGAQTVSAALLRNPCQINAAMLRAEQAWRAELRRVTIADIQGEVAAMDDGTIAARGCAFIEQHGRGLNRKDER</sequence>
<dbReference type="InterPro" id="IPR011991">
    <property type="entry name" value="ArsR-like_HTH"/>
</dbReference>